<dbReference type="OrthoDB" id="177453at2"/>
<evidence type="ECO:0000259" key="2">
    <source>
        <dbReference type="Pfam" id="PF13088"/>
    </source>
</evidence>
<dbReference type="RefSeq" id="WP_074489009.1">
    <property type="nucleotide sequence ID" value="NZ_FPAM01000013.1"/>
</dbReference>
<dbReference type="EMBL" id="MPPL01000001">
    <property type="protein sequence ID" value="OKS86299.1"/>
    <property type="molecule type" value="Genomic_DNA"/>
</dbReference>
<feature type="domain" description="Sialidase" evidence="2">
    <location>
        <begin position="69"/>
        <end position="363"/>
    </location>
</feature>
<dbReference type="InterPro" id="IPR036278">
    <property type="entry name" value="Sialidase_sf"/>
</dbReference>
<gene>
    <name evidence="3" type="ORF">RG47T_1751</name>
</gene>
<feature type="signal peptide" evidence="1">
    <location>
        <begin position="1"/>
        <end position="24"/>
    </location>
</feature>
<evidence type="ECO:0000256" key="1">
    <source>
        <dbReference type="SAM" id="SignalP"/>
    </source>
</evidence>
<reference evidence="3 4" key="1">
    <citation type="submission" date="2016-11" db="EMBL/GenBank/DDBJ databases">
        <title>Whole Genome Sequencing of Mucilaginibacter polytrichastri RG4-7(T) isolated from the moss sample.</title>
        <authorList>
            <person name="Li Y."/>
        </authorList>
    </citation>
    <scope>NUCLEOTIDE SEQUENCE [LARGE SCALE GENOMIC DNA]</scope>
    <source>
        <strain evidence="3 4">RG4-7</strain>
    </source>
</reference>
<dbReference type="AlphaFoldDB" id="A0A1Q5ZX20"/>
<comment type="caution">
    <text evidence="3">The sequence shown here is derived from an EMBL/GenBank/DDBJ whole genome shotgun (WGS) entry which is preliminary data.</text>
</comment>
<feature type="chain" id="PRO_5010294043" description="Sialidase domain-containing protein" evidence="1">
    <location>
        <begin position="25"/>
        <end position="384"/>
    </location>
</feature>
<sequence length="384" mass="43844">MLKTVYRILAATSIIIQLSDIAHAQSTAIRNNYTTEQGLPHLTIERTMIFSPEKEWLYSHHASITSFKGKLVAMWSNGLIDEDSPGQRVLISTADNFKQWSKPVVLANPSKTKDTLNVLTAAGFYQYKDTLVAYFGEYDKHRNHTHLWAKYSKDAIHWSEPIDMHVPLVPNHGPEALKNGRLIISGNFSFPYTDVKDGLSGWKMTSFYPDSLYSQDNPAMFYAPAKKMGLPPLCEGSFYQTDDGIIHMLLRVTGTGWKGKLWLTESKDNGTSWSKPTETAFSDNDSKFHFGRLPDKRFYYVGIPDTLHHYDRNPLVLSVAVDGKYFDKSFVIANQPYQLKRAGLWKGGEYGYPHTMVYKGYLYVIISRKKESIEVIRFKLNQVQ</sequence>
<organism evidence="3 4">
    <name type="scientific">Mucilaginibacter polytrichastri</name>
    <dbReference type="NCBI Taxonomy" id="1302689"/>
    <lineage>
        <taxon>Bacteria</taxon>
        <taxon>Pseudomonadati</taxon>
        <taxon>Bacteroidota</taxon>
        <taxon>Sphingobacteriia</taxon>
        <taxon>Sphingobacteriales</taxon>
        <taxon>Sphingobacteriaceae</taxon>
        <taxon>Mucilaginibacter</taxon>
    </lineage>
</organism>
<dbReference type="CDD" id="cd15482">
    <property type="entry name" value="Sialidase_non-viral"/>
    <property type="match status" value="1"/>
</dbReference>
<keyword evidence="1" id="KW-0732">Signal</keyword>
<dbReference type="PANTHER" id="PTHR43752:SF2">
    <property type="entry name" value="BNR_ASP-BOX REPEAT FAMILY PROTEIN"/>
    <property type="match status" value="1"/>
</dbReference>
<dbReference type="PANTHER" id="PTHR43752">
    <property type="entry name" value="BNR/ASP-BOX REPEAT FAMILY PROTEIN"/>
    <property type="match status" value="1"/>
</dbReference>
<evidence type="ECO:0000313" key="3">
    <source>
        <dbReference type="EMBL" id="OKS86299.1"/>
    </source>
</evidence>
<name>A0A1Q5ZX20_9SPHI</name>
<dbReference type="Pfam" id="PF13088">
    <property type="entry name" value="BNR_2"/>
    <property type="match status" value="1"/>
</dbReference>
<proteinExistence type="predicted"/>
<protein>
    <recommendedName>
        <fullName evidence="2">Sialidase domain-containing protein</fullName>
    </recommendedName>
</protein>
<dbReference type="InterPro" id="IPR011040">
    <property type="entry name" value="Sialidase"/>
</dbReference>
<accession>A0A1Q5ZX20</accession>
<dbReference type="Proteomes" id="UP000186720">
    <property type="component" value="Unassembled WGS sequence"/>
</dbReference>
<dbReference type="SUPFAM" id="SSF50939">
    <property type="entry name" value="Sialidases"/>
    <property type="match status" value="1"/>
</dbReference>
<dbReference type="Gene3D" id="2.120.10.10">
    <property type="match status" value="1"/>
</dbReference>
<dbReference type="STRING" id="1302689.RG47T_1751"/>
<keyword evidence="4" id="KW-1185">Reference proteome</keyword>
<evidence type="ECO:0000313" key="4">
    <source>
        <dbReference type="Proteomes" id="UP000186720"/>
    </source>
</evidence>